<comment type="caution">
    <text evidence="2">The sequence shown here is derived from an EMBL/GenBank/DDBJ whole genome shotgun (WGS) entry which is preliminary data.</text>
</comment>
<dbReference type="InterPro" id="IPR025399">
    <property type="entry name" value="DUF4372"/>
</dbReference>
<dbReference type="EMBL" id="SRYZ01000004">
    <property type="protein sequence ID" value="TGY08978.1"/>
    <property type="molecule type" value="Genomic_DNA"/>
</dbReference>
<organism evidence="2 3">
    <name type="scientific">Bacteroides muris</name>
    <name type="common">ex Afrizal et al. 2022</name>
    <dbReference type="NCBI Taxonomy" id="2516960"/>
    <lineage>
        <taxon>Bacteria</taxon>
        <taxon>Pseudomonadati</taxon>
        <taxon>Bacteroidota</taxon>
        <taxon>Bacteroidia</taxon>
        <taxon>Bacteroidales</taxon>
        <taxon>Bacteroidaceae</taxon>
        <taxon>Bacteroides</taxon>
    </lineage>
</organism>
<feature type="domain" description="DUF4372" evidence="1">
    <location>
        <begin position="5"/>
        <end position="75"/>
    </location>
</feature>
<dbReference type="RefSeq" id="WP_136009214.1">
    <property type="nucleotide sequence ID" value="NZ_SRYZ01000004.1"/>
</dbReference>
<evidence type="ECO:0000313" key="2">
    <source>
        <dbReference type="EMBL" id="TGY08978.1"/>
    </source>
</evidence>
<reference evidence="2 3" key="1">
    <citation type="submission" date="2019-04" db="EMBL/GenBank/DDBJ databases">
        <title>Microbes associate with the intestines of laboratory mice.</title>
        <authorList>
            <person name="Navarre W."/>
            <person name="Wong E."/>
            <person name="Huang K."/>
            <person name="Tropini C."/>
            <person name="Ng K."/>
            <person name="Yu B."/>
        </authorList>
    </citation>
    <scope>NUCLEOTIDE SEQUENCE [LARGE SCALE GENOMIC DNA]</scope>
    <source>
        <strain evidence="2 3">NM69_E16B</strain>
    </source>
</reference>
<evidence type="ECO:0000259" key="1">
    <source>
        <dbReference type="Pfam" id="PF14294"/>
    </source>
</evidence>
<dbReference type="Proteomes" id="UP000310532">
    <property type="component" value="Unassembled WGS sequence"/>
</dbReference>
<dbReference type="AlphaFoldDB" id="A0A4S2B4E5"/>
<name>A0A4S2B4E5_9BACE</name>
<dbReference type="Pfam" id="PF14294">
    <property type="entry name" value="DUF4372"/>
    <property type="match status" value="1"/>
</dbReference>
<protein>
    <submittedName>
        <fullName evidence="2">DUF4372 domain-containing protein</fullName>
    </submittedName>
</protein>
<evidence type="ECO:0000313" key="3">
    <source>
        <dbReference type="Proteomes" id="UP000310532"/>
    </source>
</evidence>
<gene>
    <name evidence="2" type="ORF">E5355_03650</name>
</gene>
<feature type="non-terminal residue" evidence="2">
    <location>
        <position position="160"/>
    </location>
</feature>
<proteinExistence type="predicted"/>
<dbReference type="PANTHER" id="PTHR33258">
    <property type="entry name" value="TRANSPOSASE INSL FOR INSERTION SEQUENCE ELEMENT IS186A-RELATED"/>
    <property type="match status" value="1"/>
</dbReference>
<accession>A0A4S2B4E5</accession>
<sequence>MFQDKFVFAQLVAFLDRSKFNRIVAKYNGDRYVKHLTCWNQFLAMMFGQLSNRESLRDLIVALEAHHSKCYHLGMGKNVSKSSLARANQDRDYRIFEEYAFYLVSEVRKKCSIDIFKLDGNVYAFDSTTIDLCLEVFWWAKFRKKKGGIKVHTLYDVETQ</sequence>
<dbReference type="PANTHER" id="PTHR33258:SF1">
    <property type="entry name" value="TRANSPOSASE INSL FOR INSERTION SEQUENCE ELEMENT IS186A-RELATED"/>
    <property type="match status" value="1"/>
</dbReference>
<keyword evidence="3" id="KW-1185">Reference proteome</keyword>